<dbReference type="AlphaFoldDB" id="A0A1X7HGF8"/>
<accession>A0A1X7HGF8</accession>
<keyword evidence="2" id="KW-1185">Reference proteome</keyword>
<sequence length="43" mass="5259">MKDIITLKQLYSYELFAIVVLENRVDLYWQTNVWYSWSKNMGV</sequence>
<reference evidence="1 2" key="1">
    <citation type="submission" date="2017-04" db="EMBL/GenBank/DDBJ databases">
        <authorList>
            <person name="Afonso C.L."/>
            <person name="Miller P.J."/>
            <person name="Scott M.A."/>
            <person name="Spackman E."/>
            <person name="Goraichik I."/>
            <person name="Dimitrov K.M."/>
            <person name="Suarez D.L."/>
            <person name="Swayne D.E."/>
        </authorList>
    </citation>
    <scope>NUCLEOTIDE SEQUENCE [LARGE SCALE GENOMIC DNA]</scope>
    <source>
        <strain evidence="1 2">N3/975</strain>
    </source>
</reference>
<dbReference type="EMBL" id="LT840184">
    <property type="protein sequence ID" value="SMF85203.1"/>
    <property type="molecule type" value="Genomic_DNA"/>
</dbReference>
<proteinExistence type="predicted"/>
<name>A0A1X7HGF8_9BACL</name>
<protein>
    <submittedName>
        <fullName evidence="1">Uncharacterized protein</fullName>
    </submittedName>
</protein>
<dbReference type="RefSeq" id="WP_280174986.1">
    <property type="nucleotide sequence ID" value="NZ_LT840184.1"/>
</dbReference>
<dbReference type="Proteomes" id="UP000192940">
    <property type="component" value="Chromosome I"/>
</dbReference>
<evidence type="ECO:0000313" key="2">
    <source>
        <dbReference type="Proteomes" id="UP000192940"/>
    </source>
</evidence>
<gene>
    <name evidence="1" type="ORF">SAMN05661091_2919</name>
</gene>
<evidence type="ECO:0000313" key="1">
    <source>
        <dbReference type="EMBL" id="SMF85203.1"/>
    </source>
</evidence>
<organism evidence="1 2">
    <name type="scientific">Paenibacillus uliginis N3/975</name>
    <dbReference type="NCBI Taxonomy" id="1313296"/>
    <lineage>
        <taxon>Bacteria</taxon>
        <taxon>Bacillati</taxon>
        <taxon>Bacillota</taxon>
        <taxon>Bacilli</taxon>
        <taxon>Bacillales</taxon>
        <taxon>Paenibacillaceae</taxon>
        <taxon>Paenibacillus</taxon>
    </lineage>
</organism>